<sequence>MNYNKYQRIKLQKKLNEAINRDFPRKHRKNYIRKLATTITREEKNNLNSPMDYNKNKPRQI</sequence>
<name>A0A0F9M7T1_9ZZZZ</name>
<proteinExistence type="predicted"/>
<protein>
    <submittedName>
        <fullName evidence="2">Uncharacterized protein</fullName>
    </submittedName>
</protein>
<evidence type="ECO:0000313" key="2">
    <source>
        <dbReference type="EMBL" id="KKN03485.1"/>
    </source>
</evidence>
<organism evidence="2">
    <name type="scientific">marine sediment metagenome</name>
    <dbReference type="NCBI Taxonomy" id="412755"/>
    <lineage>
        <taxon>unclassified sequences</taxon>
        <taxon>metagenomes</taxon>
        <taxon>ecological metagenomes</taxon>
    </lineage>
</organism>
<gene>
    <name evidence="2" type="ORF">LCGC14_1107270</name>
</gene>
<comment type="caution">
    <text evidence="2">The sequence shown here is derived from an EMBL/GenBank/DDBJ whole genome shotgun (WGS) entry which is preliminary data.</text>
</comment>
<dbReference type="AlphaFoldDB" id="A0A0F9M7T1"/>
<evidence type="ECO:0000256" key="1">
    <source>
        <dbReference type="SAM" id="MobiDB-lite"/>
    </source>
</evidence>
<feature type="region of interest" description="Disordered" evidence="1">
    <location>
        <begin position="42"/>
        <end position="61"/>
    </location>
</feature>
<reference evidence="2" key="1">
    <citation type="journal article" date="2015" name="Nature">
        <title>Complex archaea that bridge the gap between prokaryotes and eukaryotes.</title>
        <authorList>
            <person name="Spang A."/>
            <person name="Saw J.H."/>
            <person name="Jorgensen S.L."/>
            <person name="Zaremba-Niedzwiedzka K."/>
            <person name="Martijn J."/>
            <person name="Lind A.E."/>
            <person name="van Eijk R."/>
            <person name="Schleper C."/>
            <person name="Guy L."/>
            <person name="Ettema T.J."/>
        </authorList>
    </citation>
    <scope>NUCLEOTIDE SEQUENCE</scope>
</reference>
<dbReference type="EMBL" id="LAZR01005028">
    <property type="protein sequence ID" value="KKN03485.1"/>
    <property type="molecule type" value="Genomic_DNA"/>
</dbReference>
<accession>A0A0F9M7T1</accession>